<protein>
    <submittedName>
        <fullName evidence="1">Uncharacterized protein</fullName>
    </submittedName>
</protein>
<name>A0ACC0YKV5_9ROSI</name>
<keyword evidence="2" id="KW-1185">Reference proteome</keyword>
<gene>
    <name evidence="1" type="ORF">Pint_22801</name>
</gene>
<proteinExistence type="predicted"/>
<dbReference type="Proteomes" id="UP001163603">
    <property type="component" value="Chromosome 6"/>
</dbReference>
<evidence type="ECO:0000313" key="1">
    <source>
        <dbReference type="EMBL" id="KAJ0037911.1"/>
    </source>
</evidence>
<accession>A0ACC0YKV5</accession>
<evidence type="ECO:0000313" key="2">
    <source>
        <dbReference type="Proteomes" id="UP001163603"/>
    </source>
</evidence>
<dbReference type="EMBL" id="CM047741">
    <property type="protein sequence ID" value="KAJ0037911.1"/>
    <property type="molecule type" value="Genomic_DNA"/>
</dbReference>
<comment type="caution">
    <text evidence="1">The sequence shown here is derived from an EMBL/GenBank/DDBJ whole genome shotgun (WGS) entry which is preliminary data.</text>
</comment>
<organism evidence="1 2">
    <name type="scientific">Pistacia integerrima</name>
    <dbReference type="NCBI Taxonomy" id="434235"/>
    <lineage>
        <taxon>Eukaryota</taxon>
        <taxon>Viridiplantae</taxon>
        <taxon>Streptophyta</taxon>
        <taxon>Embryophyta</taxon>
        <taxon>Tracheophyta</taxon>
        <taxon>Spermatophyta</taxon>
        <taxon>Magnoliopsida</taxon>
        <taxon>eudicotyledons</taxon>
        <taxon>Gunneridae</taxon>
        <taxon>Pentapetalae</taxon>
        <taxon>rosids</taxon>
        <taxon>malvids</taxon>
        <taxon>Sapindales</taxon>
        <taxon>Anacardiaceae</taxon>
        <taxon>Pistacia</taxon>
    </lineage>
</organism>
<reference evidence="2" key="1">
    <citation type="journal article" date="2023" name="G3 (Bethesda)">
        <title>Genome assembly and association tests identify interacting loci associated with vigor, precocity, and sex in interspecific pistachio rootstocks.</title>
        <authorList>
            <person name="Palmer W."/>
            <person name="Jacygrad E."/>
            <person name="Sagayaradj S."/>
            <person name="Cavanaugh K."/>
            <person name="Han R."/>
            <person name="Bertier L."/>
            <person name="Beede B."/>
            <person name="Kafkas S."/>
            <person name="Golino D."/>
            <person name="Preece J."/>
            <person name="Michelmore R."/>
        </authorList>
    </citation>
    <scope>NUCLEOTIDE SEQUENCE [LARGE SCALE GENOMIC DNA]</scope>
</reference>
<sequence length="188" mass="20222">MKPGADETVEVSSRDNTARPTLGLSRGISILDLILRIIAAIGTLASAVAMGTTEQTLPIFSQFIFRAKYNDLPTLTFFVIANSIVCGYLVLFLPLSIFHVIKTSAKISRLILLVFDTVMLALVTAGASAATAIVYLAHEGNSYANWLAICQQFNTFCQRISGSLIGSFGAAVLLVFLIIISAVSIYRL</sequence>